<dbReference type="GO" id="GO:0006508">
    <property type="term" value="P:proteolysis"/>
    <property type="evidence" value="ECO:0007669"/>
    <property type="project" value="UniProtKB-KW"/>
</dbReference>
<protein>
    <submittedName>
        <fullName evidence="10">Peptidyl-Lys metalloendopeptidase</fullName>
    </submittedName>
</protein>
<evidence type="ECO:0000313" key="10">
    <source>
        <dbReference type="EMBL" id="TCO54100.1"/>
    </source>
</evidence>
<keyword evidence="11" id="KW-1185">Reference proteome</keyword>
<evidence type="ECO:0000313" key="11">
    <source>
        <dbReference type="Proteomes" id="UP000295680"/>
    </source>
</evidence>
<dbReference type="InterPro" id="IPR029463">
    <property type="entry name" value="Lys_MEP"/>
</dbReference>
<dbReference type="Gene3D" id="2.60.40.2970">
    <property type="match status" value="1"/>
</dbReference>
<evidence type="ECO:0000256" key="2">
    <source>
        <dbReference type="ARBA" id="ARBA00010279"/>
    </source>
</evidence>
<dbReference type="GO" id="GO:0046872">
    <property type="term" value="F:metal ion binding"/>
    <property type="evidence" value="ECO:0007669"/>
    <property type="project" value="UniProtKB-KW"/>
</dbReference>
<accession>A0A4V2S5Z4</accession>
<organism evidence="10 11">
    <name type="scientific">Actinocrispum wychmicini</name>
    <dbReference type="NCBI Taxonomy" id="1213861"/>
    <lineage>
        <taxon>Bacteria</taxon>
        <taxon>Bacillati</taxon>
        <taxon>Actinomycetota</taxon>
        <taxon>Actinomycetes</taxon>
        <taxon>Pseudonocardiales</taxon>
        <taxon>Pseudonocardiaceae</taxon>
        <taxon>Actinocrispum</taxon>
    </lineage>
</organism>
<keyword evidence="6" id="KW-0862">Zinc</keyword>
<dbReference type="GO" id="GO:0004222">
    <property type="term" value="F:metalloendopeptidase activity"/>
    <property type="evidence" value="ECO:0007669"/>
    <property type="project" value="InterPro"/>
</dbReference>
<dbReference type="RefSeq" id="WP_132123100.1">
    <property type="nucleotide sequence ID" value="NZ_SLWS01000009.1"/>
</dbReference>
<dbReference type="SUPFAM" id="SSF55486">
    <property type="entry name" value="Metalloproteases ('zincins'), catalytic domain"/>
    <property type="match status" value="1"/>
</dbReference>
<dbReference type="EMBL" id="SLWS01000009">
    <property type="protein sequence ID" value="TCO54100.1"/>
    <property type="molecule type" value="Genomic_DNA"/>
</dbReference>
<dbReference type="AlphaFoldDB" id="A0A4V2S5Z4"/>
<evidence type="ECO:0000256" key="6">
    <source>
        <dbReference type="ARBA" id="ARBA00022833"/>
    </source>
</evidence>
<gene>
    <name evidence="10" type="ORF">EV192_10980</name>
</gene>
<dbReference type="InterPro" id="IPR050414">
    <property type="entry name" value="Fungal_M35_metalloproteases"/>
</dbReference>
<comment type="cofactor">
    <cofactor evidence="1">
        <name>Zn(2+)</name>
        <dbReference type="ChEBI" id="CHEBI:29105"/>
    </cofactor>
</comment>
<keyword evidence="7" id="KW-0482">Metalloprotease</keyword>
<dbReference type="PANTHER" id="PTHR37016">
    <property type="match status" value="1"/>
</dbReference>
<keyword evidence="8" id="KW-0732">Signal</keyword>
<name>A0A4V2S5Z4_9PSEU</name>
<feature type="signal peptide" evidence="8">
    <location>
        <begin position="1"/>
        <end position="27"/>
    </location>
</feature>
<keyword evidence="3" id="KW-0645">Protease</keyword>
<dbReference type="InterPro" id="IPR024079">
    <property type="entry name" value="MetalloPept_cat_dom_sf"/>
</dbReference>
<dbReference type="Gene3D" id="3.40.390.10">
    <property type="entry name" value="Collagenase (Catalytic Domain)"/>
    <property type="match status" value="1"/>
</dbReference>
<dbReference type="OrthoDB" id="5088636at2"/>
<evidence type="ECO:0000256" key="1">
    <source>
        <dbReference type="ARBA" id="ARBA00001947"/>
    </source>
</evidence>
<dbReference type="SMART" id="SM01351">
    <property type="entry name" value="Aspzincin_M35"/>
    <property type="match status" value="1"/>
</dbReference>
<dbReference type="PANTHER" id="PTHR37016:SF3">
    <property type="entry name" value="NEUTRAL PROTEASE 2-RELATED"/>
    <property type="match status" value="1"/>
</dbReference>
<reference evidence="10 11" key="1">
    <citation type="submission" date="2019-03" db="EMBL/GenBank/DDBJ databases">
        <title>Genomic Encyclopedia of Type Strains, Phase IV (KMG-IV): sequencing the most valuable type-strain genomes for metagenomic binning, comparative biology and taxonomic classification.</title>
        <authorList>
            <person name="Goeker M."/>
        </authorList>
    </citation>
    <scope>NUCLEOTIDE SEQUENCE [LARGE SCALE GENOMIC DNA]</scope>
    <source>
        <strain evidence="10 11">DSM 45934</strain>
    </source>
</reference>
<dbReference type="Pfam" id="PF14521">
    <property type="entry name" value="Aspzincin_M35"/>
    <property type="match status" value="1"/>
</dbReference>
<evidence type="ECO:0000256" key="5">
    <source>
        <dbReference type="ARBA" id="ARBA00022801"/>
    </source>
</evidence>
<dbReference type="Proteomes" id="UP000295680">
    <property type="component" value="Unassembled WGS sequence"/>
</dbReference>
<evidence type="ECO:0000259" key="9">
    <source>
        <dbReference type="SMART" id="SM01351"/>
    </source>
</evidence>
<sequence length="342" mass="37956">MFTKSWQAAGVTLAAGVLVLGATPALATTTMNTVPVTVTTQTQYRLGEPIGVTFELHNPTGQDHSLLVWDTPMERWNGEVGRYVKVAQGNRELAYQGRVVRRAATPDARSYRTVHAGETVRETVDLSTAFAFTEPGTYTVTLDSQGLDAAAATFEVLPGGQPRLTTGAQVRQDDTKAALKAKFKHMSDSQERAVRKAIPKADDYVDRALDVLHDDPKSNRYQKWFGKWTEKRYDKVTSVFRRIDHDSDDITYDGDCREDALAYVRADDPDHIWLCPDYWDIPLTGVGSQAGTLVHEESHFDVNGGTKDYAYGTEDCKDLAKDDPNKAVANADSYAFFVETFD</sequence>
<evidence type="ECO:0000256" key="7">
    <source>
        <dbReference type="ARBA" id="ARBA00023049"/>
    </source>
</evidence>
<comment type="similarity">
    <text evidence="2">Belongs to the peptidase M35 family.</text>
</comment>
<comment type="caution">
    <text evidence="10">The sequence shown here is derived from an EMBL/GenBank/DDBJ whole genome shotgun (WGS) entry which is preliminary data.</text>
</comment>
<feature type="domain" description="Lysine-specific metallo-endopeptidase" evidence="9">
    <location>
        <begin position="209"/>
        <end position="339"/>
    </location>
</feature>
<proteinExistence type="inferred from homology"/>
<feature type="chain" id="PRO_5020621174" evidence="8">
    <location>
        <begin position="28"/>
        <end position="342"/>
    </location>
</feature>
<evidence type="ECO:0000256" key="8">
    <source>
        <dbReference type="SAM" id="SignalP"/>
    </source>
</evidence>
<evidence type="ECO:0000256" key="3">
    <source>
        <dbReference type="ARBA" id="ARBA00022670"/>
    </source>
</evidence>
<keyword evidence="4" id="KW-0479">Metal-binding</keyword>
<keyword evidence="5" id="KW-0378">Hydrolase</keyword>
<evidence type="ECO:0000256" key="4">
    <source>
        <dbReference type="ARBA" id="ARBA00022723"/>
    </source>
</evidence>